<accession>A0A8W8MDC5</accession>
<organism evidence="2 3">
    <name type="scientific">Magallana gigas</name>
    <name type="common">Pacific oyster</name>
    <name type="synonym">Crassostrea gigas</name>
    <dbReference type="NCBI Taxonomy" id="29159"/>
    <lineage>
        <taxon>Eukaryota</taxon>
        <taxon>Metazoa</taxon>
        <taxon>Spiralia</taxon>
        <taxon>Lophotrochozoa</taxon>
        <taxon>Mollusca</taxon>
        <taxon>Bivalvia</taxon>
        <taxon>Autobranchia</taxon>
        <taxon>Pteriomorphia</taxon>
        <taxon>Ostreida</taxon>
        <taxon>Ostreoidea</taxon>
        <taxon>Ostreidae</taxon>
        <taxon>Magallana</taxon>
    </lineage>
</organism>
<evidence type="ECO:0000256" key="1">
    <source>
        <dbReference type="SAM" id="SignalP"/>
    </source>
</evidence>
<sequence>MGLFLLAISMSLLFVVNSMMSPSLPTTVATLPSSDDKLVVENMTSWITNDTVKIYVYAHLLFCPNQDMCFGEEYQRNVSFSKTKVRSCSVCGCNDNCHRKKNCCPWRNYKQNISTSTQFITYVDHSYSSHSRYDTVALDCISPSINLLYKQKYFMVSDCPSTFVDEVTLQKCQKPENETDLKLFQPVTSIKTNETFRNLYCAICNGEDSDMLLSWETRLSCSYQDDLMKASSTETLKTKLFSHTSKCGVEFIPPLLVANSIGNRCYTNDQYVDRCNITGLWLTYDSQIERGCSLDFVDRYIHCTNKHIARRQEYKNLFCAMCNVGNWTSDLPTECIEKYYLDQDHMDSFSAMIDLSKFEENVRDQHLQCPFYDPLLAEIEALLVTLDVVPRSKFLLTVVSRSVVEIALSISVTPFDCSLDRCVELNVTNASDDEVTFVTTDDVRGDDDVSSVL</sequence>
<keyword evidence="1" id="KW-0732">Signal</keyword>
<protein>
    <submittedName>
        <fullName evidence="2">Uncharacterized protein</fullName>
    </submittedName>
</protein>
<dbReference type="Proteomes" id="UP000005408">
    <property type="component" value="Unassembled WGS sequence"/>
</dbReference>
<proteinExistence type="predicted"/>
<dbReference type="AlphaFoldDB" id="A0A8W8MDC5"/>
<evidence type="ECO:0000313" key="2">
    <source>
        <dbReference type="EnsemblMetazoa" id="G31800.1:cds"/>
    </source>
</evidence>
<name>A0A8W8MDC5_MAGGI</name>
<evidence type="ECO:0000313" key="3">
    <source>
        <dbReference type="Proteomes" id="UP000005408"/>
    </source>
</evidence>
<dbReference type="PANTHER" id="PTHR45902">
    <property type="entry name" value="LATROPHILIN RECEPTOR-LIKE PROTEIN A"/>
    <property type="match status" value="1"/>
</dbReference>
<dbReference type="EnsemblMetazoa" id="G31800.1">
    <property type="protein sequence ID" value="G31800.1:cds"/>
    <property type="gene ID" value="G31800"/>
</dbReference>
<keyword evidence="3" id="KW-1185">Reference proteome</keyword>
<feature type="signal peptide" evidence="1">
    <location>
        <begin position="1"/>
        <end position="18"/>
    </location>
</feature>
<feature type="chain" id="PRO_5036498057" evidence="1">
    <location>
        <begin position="19"/>
        <end position="453"/>
    </location>
</feature>
<reference evidence="2" key="1">
    <citation type="submission" date="2022-08" db="UniProtKB">
        <authorList>
            <consortium name="EnsemblMetazoa"/>
        </authorList>
    </citation>
    <scope>IDENTIFICATION</scope>
    <source>
        <strain evidence="2">05x7-T-G4-1.051#20</strain>
    </source>
</reference>
<dbReference type="PANTHER" id="PTHR45902:SF1">
    <property type="entry name" value="LATROPHILIN RECEPTOR-LIKE PROTEIN A"/>
    <property type="match status" value="1"/>
</dbReference>
<dbReference type="InterPro" id="IPR053231">
    <property type="entry name" value="GPCR_LN-TM7"/>
</dbReference>